<keyword evidence="1" id="KW-0812">Transmembrane</keyword>
<evidence type="ECO:0000256" key="1">
    <source>
        <dbReference type="SAM" id="Phobius"/>
    </source>
</evidence>
<dbReference type="RefSeq" id="WP_379924963.1">
    <property type="nucleotide sequence ID" value="NZ_JBHTJI010000001.1"/>
</dbReference>
<feature type="transmembrane region" description="Helical" evidence="1">
    <location>
        <begin position="46"/>
        <end position="66"/>
    </location>
</feature>
<sequence>MNHKFKQKRKLLFFIPIIILFGLTAIVMWLWNAILPNVIHVNTLTYWQAMGVLILSKILFGGFSGCGKGKYAMRKKHFINKMKNMTPEECETFKDAWKDRFKNRNWCQKD</sequence>
<evidence type="ECO:0000313" key="2">
    <source>
        <dbReference type="EMBL" id="MFD0989394.1"/>
    </source>
</evidence>
<protein>
    <submittedName>
        <fullName evidence="2">Uncharacterized protein</fullName>
    </submittedName>
</protein>
<accession>A0ABW3JGE2</accession>
<dbReference type="EMBL" id="JBHTJI010000001">
    <property type="protein sequence ID" value="MFD0989394.1"/>
    <property type="molecule type" value="Genomic_DNA"/>
</dbReference>
<keyword evidence="1" id="KW-1133">Transmembrane helix</keyword>
<gene>
    <name evidence="2" type="ORF">ACFQ1R_04765</name>
</gene>
<reference evidence="3" key="1">
    <citation type="journal article" date="2019" name="Int. J. Syst. Evol. Microbiol.">
        <title>The Global Catalogue of Microorganisms (GCM) 10K type strain sequencing project: providing services to taxonomists for standard genome sequencing and annotation.</title>
        <authorList>
            <consortium name="The Broad Institute Genomics Platform"/>
            <consortium name="The Broad Institute Genome Sequencing Center for Infectious Disease"/>
            <person name="Wu L."/>
            <person name="Ma J."/>
        </authorList>
    </citation>
    <scope>NUCLEOTIDE SEQUENCE [LARGE SCALE GENOMIC DNA]</scope>
    <source>
        <strain evidence="3">CCUG 62414</strain>
    </source>
</reference>
<evidence type="ECO:0000313" key="3">
    <source>
        <dbReference type="Proteomes" id="UP001597061"/>
    </source>
</evidence>
<feature type="transmembrane region" description="Helical" evidence="1">
    <location>
        <begin position="12"/>
        <end position="34"/>
    </location>
</feature>
<keyword evidence="1" id="KW-0472">Membrane</keyword>
<comment type="caution">
    <text evidence="2">The sequence shown here is derived from an EMBL/GenBank/DDBJ whole genome shotgun (WGS) entry which is preliminary data.</text>
</comment>
<keyword evidence="3" id="KW-1185">Reference proteome</keyword>
<name>A0ABW3JGE2_9FLAO</name>
<dbReference type="Proteomes" id="UP001597061">
    <property type="component" value="Unassembled WGS sequence"/>
</dbReference>
<proteinExistence type="predicted"/>
<organism evidence="2 3">
    <name type="scientific">Mariniflexile jejuense</name>
    <dbReference type="NCBI Taxonomy" id="1173582"/>
    <lineage>
        <taxon>Bacteria</taxon>
        <taxon>Pseudomonadati</taxon>
        <taxon>Bacteroidota</taxon>
        <taxon>Flavobacteriia</taxon>
        <taxon>Flavobacteriales</taxon>
        <taxon>Flavobacteriaceae</taxon>
        <taxon>Mariniflexile</taxon>
    </lineage>
</organism>